<name>A0A921Q258_SORBI</name>
<dbReference type="Pfam" id="PF02178">
    <property type="entry name" value="AT_hook"/>
    <property type="match status" value="12"/>
</dbReference>
<dbReference type="Pfam" id="PF00538">
    <property type="entry name" value="Linker_histone"/>
    <property type="match status" value="1"/>
</dbReference>
<evidence type="ECO:0000256" key="3">
    <source>
        <dbReference type="ARBA" id="ARBA00023125"/>
    </source>
</evidence>
<keyword evidence="3" id="KW-0238">DNA-binding</keyword>
<dbReference type="PANTHER" id="PTHR11467:SF166">
    <property type="entry name" value="OS05G0597200 PROTEIN"/>
    <property type="match status" value="1"/>
</dbReference>
<dbReference type="InterPro" id="IPR000637">
    <property type="entry name" value="HMGI/Y_DNA-bd_CS"/>
</dbReference>
<evidence type="ECO:0000313" key="7">
    <source>
        <dbReference type="EMBL" id="KAG0513383.1"/>
    </source>
</evidence>
<dbReference type="InterPro" id="IPR000116">
    <property type="entry name" value="HMGA"/>
</dbReference>
<dbReference type="GO" id="GO:0006355">
    <property type="term" value="P:regulation of DNA-templated transcription"/>
    <property type="evidence" value="ECO:0007669"/>
    <property type="project" value="InterPro"/>
</dbReference>
<reference evidence="7" key="1">
    <citation type="journal article" date="2019" name="BMC Genomics">
        <title>A new reference genome for Sorghum bicolor reveals high levels of sequence similarity between sweet and grain genotypes: implications for the genetics of sugar metabolism.</title>
        <authorList>
            <person name="Cooper E.A."/>
            <person name="Brenton Z.W."/>
            <person name="Flinn B.S."/>
            <person name="Jenkins J."/>
            <person name="Shu S."/>
            <person name="Flowers D."/>
            <person name="Luo F."/>
            <person name="Wang Y."/>
            <person name="Xia P."/>
            <person name="Barry K."/>
            <person name="Daum C."/>
            <person name="Lipzen A."/>
            <person name="Yoshinaga Y."/>
            <person name="Schmutz J."/>
            <person name="Saski C."/>
            <person name="Vermerris W."/>
            <person name="Kresovich S."/>
        </authorList>
    </citation>
    <scope>NUCLEOTIDE SEQUENCE</scope>
</reference>
<evidence type="ECO:0000313" key="8">
    <source>
        <dbReference type="Proteomes" id="UP000807115"/>
    </source>
</evidence>
<feature type="region of interest" description="Disordered" evidence="5">
    <location>
        <begin position="393"/>
        <end position="460"/>
    </location>
</feature>
<dbReference type="InterPro" id="IPR017956">
    <property type="entry name" value="AT_hook_DNA-bd_motif"/>
</dbReference>
<dbReference type="SMART" id="SM00526">
    <property type="entry name" value="H15"/>
    <property type="match status" value="1"/>
</dbReference>
<evidence type="ECO:0000256" key="5">
    <source>
        <dbReference type="SAM" id="MobiDB-lite"/>
    </source>
</evidence>
<gene>
    <name evidence="7" type="ORF">BDA96_10G097300</name>
</gene>
<dbReference type="Gene3D" id="1.10.10.10">
    <property type="entry name" value="Winged helix-like DNA-binding domain superfamily/Winged helix DNA-binding domain"/>
    <property type="match status" value="1"/>
</dbReference>
<reference evidence="7" key="2">
    <citation type="submission" date="2020-10" db="EMBL/GenBank/DDBJ databases">
        <authorList>
            <person name="Cooper E.A."/>
            <person name="Brenton Z.W."/>
            <person name="Flinn B.S."/>
            <person name="Jenkins J."/>
            <person name="Shu S."/>
            <person name="Flowers D."/>
            <person name="Luo F."/>
            <person name="Wang Y."/>
            <person name="Xia P."/>
            <person name="Barry K."/>
            <person name="Daum C."/>
            <person name="Lipzen A."/>
            <person name="Yoshinaga Y."/>
            <person name="Schmutz J."/>
            <person name="Saski C."/>
            <person name="Vermerris W."/>
            <person name="Kresovich S."/>
        </authorList>
    </citation>
    <scope>NUCLEOTIDE SEQUENCE</scope>
</reference>
<keyword evidence="2" id="KW-0677">Repeat</keyword>
<keyword evidence="4" id="KW-0539">Nucleus</keyword>
<dbReference type="PROSITE" id="PS00354">
    <property type="entry name" value="HMGI_Y"/>
    <property type="match status" value="1"/>
</dbReference>
<dbReference type="GO" id="GO:0003677">
    <property type="term" value="F:DNA binding"/>
    <property type="evidence" value="ECO:0007669"/>
    <property type="project" value="UniProtKB-KW"/>
</dbReference>
<dbReference type="InterPro" id="IPR036388">
    <property type="entry name" value="WH-like_DNA-bd_sf"/>
</dbReference>
<dbReference type="GO" id="GO:0006334">
    <property type="term" value="P:nucleosome assembly"/>
    <property type="evidence" value="ECO:0007669"/>
    <property type="project" value="InterPro"/>
</dbReference>
<dbReference type="PRINTS" id="PR00929">
    <property type="entry name" value="ATHOOK"/>
</dbReference>
<dbReference type="GO" id="GO:0005634">
    <property type="term" value="C:nucleus"/>
    <property type="evidence" value="ECO:0007669"/>
    <property type="project" value="UniProtKB-SubCell"/>
</dbReference>
<dbReference type="SUPFAM" id="SSF46785">
    <property type="entry name" value="Winged helix' DNA-binding domain"/>
    <property type="match status" value="1"/>
</dbReference>
<dbReference type="AlphaFoldDB" id="A0A921Q258"/>
<accession>A0A921Q258</accession>
<comment type="subcellular location">
    <subcellularLocation>
        <location evidence="1">Nucleus</location>
    </subcellularLocation>
</comment>
<dbReference type="InterPro" id="IPR005818">
    <property type="entry name" value="Histone_H1/H5_H15"/>
</dbReference>
<feature type="region of interest" description="Disordered" evidence="5">
    <location>
        <begin position="1"/>
        <end position="23"/>
    </location>
</feature>
<evidence type="ECO:0000256" key="1">
    <source>
        <dbReference type="ARBA" id="ARBA00004123"/>
    </source>
</evidence>
<dbReference type="InterPro" id="IPR036390">
    <property type="entry name" value="WH_DNA-bd_sf"/>
</dbReference>
<evidence type="ECO:0000256" key="2">
    <source>
        <dbReference type="ARBA" id="ARBA00022737"/>
    </source>
</evidence>
<dbReference type="EMBL" id="CM027689">
    <property type="protein sequence ID" value="KAG0513383.1"/>
    <property type="molecule type" value="Genomic_DNA"/>
</dbReference>
<feature type="region of interest" description="Disordered" evidence="5">
    <location>
        <begin position="93"/>
        <end position="276"/>
    </location>
</feature>
<dbReference type="PRINTS" id="PR00930">
    <property type="entry name" value="HIGHMOBLTYIY"/>
</dbReference>
<feature type="region of interest" description="Disordered" evidence="5">
    <location>
        <begin position="299"/>
        <end position="334"/>
    </location>
</feature>
<dbReference type="PROSITE" id="PS51504">
    <property type="entry name" value="H15"/>
    <property type="match status" value="1"/>
</dbReference>
<dbReference type="Proteomes" id="UP000807115">
    <property type="component" value="Chromosome 10"/>
</dbReference>
<organism evidence="7 8">
    <name type="scientific">Sorghum bicolor</name>
    <name type="common">Sorghum</name>
    <name type="synonym">Sorghum vulgare</name>
    <dbReference type="NCBI Taxonomy" id="4558"/>
    <lineage>
        <taxon>Eukaryota</taxon>
        <taxon>Viridiplantae</taxon>
        <taxon>Streptophyta</taxon>
        <taxon>Embryophyta</taxon>
        <taxon>Tracheophyta</taxon>
        <taxon>Spermatophyta</taxon>
        <taxon>Magnoliopsida</taxon>
        <taxon>Liliopsida</taxon>
        <taxon>Poales</taxon>
        <taxon>Poaceae</taxon>
        <taxon>PACMAD clade</taxon>
        <taxon>Panicoideae</taxon>
        <taxon>Andropogonodae</taxon>
        <taxon>Andropogoneae</taxon>
        <taxon>Sorghinae</taxon>
        <taxon>Sorghum</taxon>
    </lineage>
</organism>
<dbReference type="PANTHER" id="PTHR11467">
    <property type="entry name" value="HISTONE H1"/>
    <property type="match status" value="1"/>
</dbReference>
<feature type="compositionally biased region" description="Low complexity" evidence="5">
    <location>
        <begin position="1"/>
        <end position="21"/>
    </location>
</feature>
<feature type="region of interest" description="Disordered" evidence="5">
    <location>
        <begin position="529"/>
        <end position="583"/>
    </location>
</feature>
<dbReference type="SMART" id="SM00384">
    <property type="entry name" value="AT_hook"/>
    <property type="match status" value="12"/>
</dbReference>
<comment type="caution">
    <text evidence="7">The sequence shown here is derived from an EMBL/GenBank/DDBJ whole genome shotgun (WGS) entry which is preliminary data.</text>
</comment>
<evidence type="ECO:0000256" key="4">
    <source>
        <dbReference type="ARBA" id="ARBA00023242"/>
    </source>
</evidence>
<proteinExistence type="predicted"/>
<dbReference type="GO" id="GO:0000786">
    <property type="term" value="C:nucleosome"/>
    <property type="evidence" value="ECO:0007669"/>
    <property type="project" value="InterPro"/>
</dbReference>
<evidence type="ECO:0000259" key="6">
    <source>
        <dbReference type="PROSITE" id="PS51504"/>
    </source>
</evidence>
<feature type="domain" description="H15" evidence="6">
    <location>
        <begin position="24"/>
        <end position="93"/>
    </location>
</feature>
<sequence>MQGEMVVPVASPSSAAPAPSAGRLHPTYKEMIMQALTELRDPGGSSRSAIANYIADHFSGLHSRHDALLSVHLRSLRSHGQLRLVSGNYFVSAATQQPAPGQKRGRGRPRKNPDLAPSASVPAYQGPKRGRGRPRKDAQDPVASSPSPLQGASAPPPPSGVKRGRGRPRKDALVPPPSSSSPLLGAIHPPPPSGVKRGRGRPRKSALVPVRSSFSQLLKSIAPPPPSGVKRGRGRPRKDAYPAVAPLVGAEQGPSGGQPQRNTAPLSPPPVRPSRVAVDVNALRGSSMNISACSNSVVGGKEKMEPESVQSADASLAKRGRGRPRKEKALETSHLKAAQMTEGQLEALTAQAADQAEAVQNEVEARDLQSLGTSLTEKKMTESQQEALTAQAADQAGAVQNEVEATDLQSLGTPLTEKRGRGRPRKRPLETETSEARVAASAVKRGRGRPKKEKTLETGDLEVAQMTEGRHEALHAQAVDQTGPMENEVEARILQSLGTSLAEKKMTEGHQEALTAQAADQAGAVQNEVEARDLQSLGTSSTEKRGRGRPRKRPLETGTAGAGVPASTVKRGRGRPRKEKTLETGDLKVAQMTEGQHKALPAQAVDQGGLMQNGVEARILQSFGTPLMEKRGRGRPRKRPLETETTETQVDALVKKRGRGRPRKARPFETGSVETAVEVSRDLAEDGPEKDGDVVSGKKAEAQGVLLVEEIDNGTADAGCLVVPREEVAIAPMDAGGVLLSGEEAAVAPMDAGCATPRVDPMDVGTKSH</sequence>
<dbReference type="CDD" id="cd00073">
    <property type="entry name" value="H15"/>
    <property type="match status" value="1"/>
</dbReference>
<protein>
    <recommendedName>
        <fullName evidence="6">H15 domain-containing protein</fullName>
    </recommendedName>
</protein>